<reference evidence="12" key="2">
    <citation type="submission" date="2025-09" db="UniProtKB">
        <authorList>
            <consortium name="Ensembl"/>
        </authorList>
    </citation>
    <scope>IDENTIFICATION</scope>
</reference>
<feature type="transmembrane region" description="Helical" evidence="10">
    <location>
        <begin position="154"/>
        <end position="174"/>
    </location>
</feature>
<dbReference type="Pfam" id="PF00001">
    <property type="entry name" value="7tm_1"/>
    <property type="match status" value="1"/>
</dbReference>
<keyword evidence="4 9" id="KW-0297">G-protein coupled receptor</keyword>
<dbReference type="InterPro" id="IPR000276">
    <property type="entry name" value="GPCR_Rhodpsn"/>
</dbReference>
<accession>A0A3B3C3Q4</accession>
<feature type="domain" description="G-protein coupled receptors family 1 profile" evidence="11">
    <location>
        <begin position="36"/>
        <end position="215"/>
    </location>
</feature>
<dbReference type="STRING" id="30732.ENSOMEP00000012209"/>
<sequence length="288" mass="32739">MENQTSSNFFHQNITYGCYEGEYAIYVSSLFFAGVGLPLALVAIIALRSVRADHVAPVYVINLLISDLLQLCCTVVFVATNQTKICEYFRHIFNYGLMVSICFMVIISLERYLTVAWPLWYRLRRNIRTSVKICIVAWLICLSLLIINALMGELIILMACLLILPVPLFIFSLWGTVKALNRARSVQTDEKRRIIAVLVLVLIIYALLFLPDIIFLSSKNKKVHVTAYIFLHFSPLADLVLYIFMRKGIGDKILDYLCCKMMPDSFIQSGQNSAIMELGSPVETWIGD</sequence>
<keyword evidence="6 9" id="KW-0675">Receptor</keyword>
<keyword evidence="5 10" id="KW-0472">Membrane</keyword>
<comment type="subcellular location">
    <subcellularLocation>
        <location evidence="1">Membrane</location>
        <topology evidence="1">Multi-pass membrane protein</topology>
    </subcellularLocation>
</comment>
<proteinExistence type="inferred from homology"/>
<keyword evidence="3 10" id="KW-1133">Transmembrane helix</keyword>
<evidence type="ECO:0000256" key="3">
    <source>
        <dbReference type="ARBA" id="ARBA00022989"/>
    </source>
</evidence>
<dbReference type="PRINTS" id="PR00237">
    <property type="entry name" value="GPCRRHODOPSN"/>
</dbReference>
<dbReference type="PROSITE" id="PS00237">
    <property type="entry name" value="G_PROTEIN_RECEP_F1_1"/>
    <property type="match status" value="1"/>
</dbReference>
<keyword evidence="8 9" id="KW-0807">Transducer</keyword>
<keyword evidence="13" id="KW-1185">Reference proteome</keyword>
<keyword evidence="2 9" id="KW-0812">Transmembrane</keyword>
<evidence type="ECO:0000256" key="4">
    <source>
        <dbReference type="ARBA" id="ARBA00023040"/>
    </source>
</evidence>
<evidence type="ECO:0000256" key="2">
    <source>
        <dbReference type="ARBA" id="ARBA00022692"/>
    </source>
</evidence>
<evidence type="ECO:0000256" key="6">
    <source>
        <dbReference type="ARBA" id="ARBA00023170"/>
    </source>
</evidence>
<evidence type="ECO:0000313" key="12">
    <source>
        <dbReference type="Ensembl" id="ENSOMEP00000012209.1"/>
    </source>
</evidence>
<feature type="transmembrane region" description="Helical" evidence="10">
    <location>
        <begin position="130"/>
        <end position="148"/>
    </location>
</feature>
<dbReference type="AlphaFoldDB" id="A0A3B3C3Q4"/>
<evidence type="ECO:0000259" key="11">
    <source>
        <dbReference type="PROSITE" id="PS50262"/>
    </source>
</evidence>
<comment type="similarity">
    <text evidence="9">Belongs to the G-protein coupled receptor 1 family.</text>
</comment>
<keyword evidence="7" id="KW-0325">Glycoprotein</keyword>
<protein>
    <recommendedName>
        <fullName evidence="11">G-protein coupled receptors family 1 profile domain-containing protein</fullName>
    </recommendedName>
</protein>
<dbReference type="Proteomes" id="UP000261560">
    <property type="component" value="Unplaced"/>
</dbReference>
<feature type="transmembrane region" description="Helical" evidence="10">
    <location>
        <begin position="23"/>
        <end position="47"/>
    </location>
</feature>
<evidence type="ECO:0000256" key="8">
    <source>
        <dbReference type="ARBA" id="ARBA00023224"/>
    </source>
</evidence>
<feature type="transmembrane region" description="Helical" evidence="10">
    <location>
        <begin position="92"/>
        <end position="109"/>
    </location>
</feature>
<dbReference type="GO" id="GO:0004930">
    <property type="term" value="F:G protein-coupled receptor activity"/>
    <property type="evidence" value="ECO:0007669"/>
    <property type="project" value="UniProtKB-KW"/>
</dbReference>
<evidence type="ECO:0000256" key="9">
    <source>
        <dbReference type="RuleBase" id="RU000688"/>
    </source>
</evidence>
<evidence type="ECO:0000313" key="13">
    <source>
        <dbReference type="Proteomes" id="UP000261560"/>
    </source>
</evidence>
<dbReference type="GO" id="GO:0007200">
    <property type="term" value="P:phospholipase C-activating G protein-coupled receptor signaling pathway"/>
    <property type="evidence" value="ECO:0007669"/>
    <property type="project" value="TreeGrafter"/>
</dbReference>
<dbReference type="Gene3D" id="1.20.1070.10">
    <property type="entry name" value="Rhodopsin 7-helix transmembrane proteins"/>
    <property type="match status" value="2"/>
</dbReference>
<dbReference type="PANTHER" id="PTHR24232">
    <property type="entry name" value="G-PROTEIN COUPLED RECEPTOR"/>
    <property type="match status" value="1"/>
</dbReference>
<name>A0A3B3C3Q4_ORYME</name>
<evidence type="ECO:0000256" key="7">
    <source>
        <dbReference type="ARBA" id="ARBA00023180"/>
    </source>
</evidence>
<dbReference type="OMA" id="DWITICV"/>
<reference evidence="12" key="1">
    <citation type="submission" date="2025-08" db="UniProtKB">
        <authorList>
            <consortium name="Ensembl"/>
        </authorList>
    </citation>
    <scope>IDENTIFICATION</scope>
</reference>
<dbReference type="GO" id="GO:0035025">
    <property type="term" value="P:positive regulation of Rho protein signal transduction"/>
    <property type="evidence" value="ECO:0007669"/>
    <property type="project" value="TreeGrafter"/>
</dbReference>
<evidence type="ECO:0000256" key="1">
    <source>
        <dbReference type="ARBA" id="ARBA00004141"/>
    </source>
</evidence>
<dbReference type="SUPFAM" id="SSF81321">
    <property type="entry name" value="Family A G protein-coupled receptor-like"/>
    <property type="match status" value="1"/>
</dbReference>
<dbReference type="Ensembl" id="ENSOMET00000019497.1">
    <property type="protein sequence ID" value="ENSOMEP00000012209.1"/>
    <property type="gene ID" value="ENSOMEG00000013583.1"/>
</dbReference>
<feature type="transmembrane region" description="Helical" evidence="10">
    <location>
        <begin position="194"/>
        <end position="215"/>
    </location>
</feature>
<feature type="transmembrane region" description="Helical" evidence="10">
    <location>
        <begin position="59"/>
        <end position="80"/>
    </location>
</feature>
<feature type="transmembrane region" description="Helical" evidence="10">
    <location>
        <begin position="227"/>
        <end position="245"/>
    </location>
</feature>
<dbReference type="GeneTree" id="ENSGT00940000164014"/>
<dbReference type="PaxDb" id="30732-ENSOMEP00000012209"/>
<evidence type="ECO:0000256" key="10">
    <source>
        <dbReference type="SAM" id="Phobius"/>
    </source>
</evidence>
<dbReference type="GO" id="GO:0005886">
    <property type="term" value="C:plasma membrane"/>
    <property type="evidence" value="ECO:0007669"/>
    <property type="project" value="TreeGrafter"/>
</dbReference>
<organism evidence="12 13">
    <name type="scientific">Oryzias melastigma</name>
    <name type="common">Marine medaka</name>
    <dbReference type="NCBI Taxonomy" id="30732"/>
    <lineage>
        <taxon>Eukaryota</taxon>
        <taxon>Metazoa</taxon>
        <taxon>Chordata</taxon>
        <taxon>Craniata</taxon>
        <taxon>Vertebrata</taxon>
        <taxon>Euteleostomi</taxon>
        <taxon>Actinopterygii</taxon>
        <taxon>Neopterygii</taxon>
        <taxon>Teleostei</taxon>
        <taxon>Neoteleostei</taxon>
        <taxon>Acanthomorphata</taxon>
        <taxon>Ovalentaria</taxon>
        <taxon>Atherinomorphae</taxon>
        <taxon>Beloniformes</taxon>
        <taxon>Adrianichthyidae</taxon>
        <taxon>Oryziinae</taxon>
        <taxon>Oryzias</taxon>
    </lineage>
</organism>
<dbReference type="PANTHER" id="PTHR24232:SF85">
    <property type="entry name" value="G-PROTEIN COUPLED RECEPTOR 4"/>
    <property type="match status" value="1"/>
</dbReference>
<dbReference type="PROSITE" id="PS50262">
    <property type="entry name" value="G_PROTEIN_RECEP_F1_2"/>
    <property type="match status" value="1"/>
</dbReference>
<evidence type="ECO:0000256" key="5">
    <source>
        <dbReference type="ARBA" id="ARBA00023136"/>
    </source>
</evidence>
<dbReference type="InterPro" id="IPR017452">
    <property type="entry name" value="GPCR_Rhodpsn_7TM"/>
</dbReference>